<evidence type="ECO:0000256" key="8">
    <source>
        <dbReference type="SAM" id="SignalP"/>
    </source>
</evidence>
<keyword evidence="5 8" id="KW-0732">Signal</keyword>
<evidence type="ECO:0000256" key="6">
    <source>
        <dbReference type="RuleBase" id="RU003512"/>
    </source>
</evidence>
<keyword evidence="10" id="KW-1185">Reference proteome</keyword>
<dbReference type="GO" id="GO:0030001">
    <property type="term" value="P:metal ion transport"/>
    <property type="evidence" value="ECO:0007669"/>
    <property type="project" value="InterPro"/>
</dbReference>
<feature type="signal peptide" evidence="8">
    <location>
        <begin position="1"/>
        <end position="23"/>
    </location>
</feature>
<dbReference type="InterPro" id="IPR006128">
    <property type="entry name" value="Lipoprotein_PsaA-like"/>
</dbReference>
<dbReference type="InterPro" id="IPR006311">
    <property type="entry name" value="TAT_signal"/>
</dbReference>
<evidence type="ECO:0000256" key="5">
    <source>
        <dbReference type="ARBA" id="ARBA00022729"/>
    </source>
</evidence>
<dbReference type="InterPro" id="IPR006127">
    <property type="entry name" value="ZnuA-like"/>
</dbReference>
<dbReference type="OrthoDB" id="9793396at2"/>
<dbReference type="Proteomes" id="UP000298781">
    <property type="component" value="Chromosome"/>
</dbReference>
<evidence type="ECO:0000313" key="9">
    <source>
        <dbReference type="EMBL" id="QCI64243.1"/>
    </source>
</evidence>
<dbReference type="PRINTS" id="PR00690">
    <property type="entry name" value="ADHESNFAMILY"/>
</dbReference>
<dbReference type="GO" id="GO:0030313">
    <property type="term" value="C:cell envelope"/>
    <property type="evidence" value="ECO:0007669"/>
    <property type="project" value="UniProtKB-SubCell"/>
</dbReference>
<dbReference type="PANTHER" id="PTHR42953">
    <property type="entry name" value="HIGH-AFFINITY ZINC UPTAKE SYSTEM PROTEIN ZNUA-RELATED"/>
    <property type="match status" value="1"/>
</dbReference>
<dbReference type="PRINTS" id="PR00691">
    <property type="entry name" value="ADHESINB"/>
</dbReference>
<dbReference type="RefSeq" id="WP_136959699.1">
    <property type="nucleotide sequence ID" value="NZ_CP039690.1"/>
</dbReference>
<dbReference type="EMBL" id="CP039690">
    <property type="protein sequence ID" value="QCI64243.1"/>
    <property type="molecule type" value="Genomic_DNA"/>
</dbReference>
<reference evidence="9 10" key="1">
    <citation type="submission" date="2019-04" db="EMBL/GenBank/DDBJ databases">
        <title>Phreatobacter aquaticus sp. nov.</title>
        <authorList>
            <person name="Choi A."/>
        </authorList>
    </citation>
    <scope>NUCLEOTIDE SEQUENCE [LARGE SCALE GENOMIC DNA]</scope>
    <source>
        <strain evidence="9 10">KCTC 52518</strain>
    </source>
</reference>
<comment type="similarity">
    <text evidence="2 6">Belongs to the bacterial solute-binding protein 9 family.</text>
</comment>
<dbReference type="PROSITE" id="PS51318">
    <property type="entry name" value="TAT"/>
    <property type="match status" value="1"/>
</dbReference>
<keyword evidence="3 6" id="KW-0813">Transport</keyword>
<gene>
    <name evidence="9" type="ORF">E8M01_08295</name>
</gene>
<dbReference type="GO" id="GO:0007155">
    <property type="term" value="P:cell adhesion"/>
    <property type="evidence" value="ECO:0007669"/>
    <property type="project" value="InterPro"/>
</dbReference>
<keyword evidence="4" id="KW-0479">Metal-binding</keyword>
<sequence length="315" mass="32972">MITRRLLLSSLALAPGFTPLALAQAPAPAAAGPMPVVATFSILADLVRAIGAERVAVTSLVGVDSDAHAYAPSPADARTIAGAKLVFVNGLGFEGWINRLIRSSGTRAKVITASTGVVALKAEDDHGHGHGHGHGHSHGENDPHAWQNALFVKTYVRTIRDALVAADPAGAALFTGNAAAYSASLDALDAEIKAAVARIPAERRRILTTHDAFQYFQKAYGIAFVALRGVASDAEPSARDLGQIIRQIKQGRITAIFMENITDPRAMQRIASETGVRVGGKLYSDALSAADGPASTYLDMMRHNIGQISGALAQA</sequence>
<dbReference type="KEGG" id="pstg:E8M01_08295"/>
<dbReference type="Gene3D" id="3.40.50.1980">
    <property type="entry name" value="Nitrogenase molybdenum iron protein domain"/>
    <property type="match status" value="2"/>
</dbReference>
<name>A0A4D7AZP9_9HYPH</name>
<dbReference type="PANTHER" id="PTHR42953:SF1">
    <property type="entry name" value="METAL-BINDING PROTEIN HI_0362-RELATED"/>
    <property type="match status" value="1"/>
</dbReference>
<dbReference type="GO" id="GO:0046872">
    <property type="term" value="F:metal ion binding"/>
    <property type="evidence" value="ECO:0007669"/>
    <property type="project" value="UniProtKB-KW"/>
</dbReference>
<feature type="chain" id="PRO_5020911916" evidence="8">
    <location>
        <begin position="24"/>
        <end position="315"/>
    </location>
</feature>
<evidence type="ECO:0000256" key="3">
    <source>
        <dbReference type="ARBA" id="ARBA00022448"/>
    </source>
</evidence>
<evidence type="ECO:0000256" key="1">
    <source>
        <dbReference type="ARBA" id="ARBA00004196"/>
    </source>
</evidence>
<evidence type="ECO:0000256" key="7">
    <source>
        <dbReference type="SAM" id="MobiDB-lite"/>
    </source>
</evidence>
<accession>A0A4D7AZP9</accession>
<dbReference type="AlphaFoldDB" id="A0A4D7AZP9"/>
<organism evidence="9 10">
    <name type="scientific">Phreatobacter stygius</name>
    <dbReference type="NCBI Taxonomy" id="1940610"/>
    <lineage>
        <taxon>Bacteria</taxon>
        <taxon>Pseudomonadati</taxon>
        <taxon>Pseudomonadota</taxon>
        <taxon>Alphaproteobacteria</taxon>
        <taxon>Hyphomicrobiales</taxon>
        <taxon>Phreatobacteraceae</taxon>
        <taxon>Phreatobacter</taxon>
    </lineage>
</organism>
<protein>
    <submittedName>
        <fullName evidence="9">Metal ABC transporter substrate-binding protein</fullName>
    </submittedName>
</protein>
<comment type="subcellular location">
    <subcellularLocation>
        <location evidence="1">Cell envelope</location>
    </subcellularLocation>
</comment>
<dbReference type="InterPro" id="IPR050492">
    <property type="entry name" value="Bact_metal-bind_prot9"/>
</dbReference>
<proteinExistence type="inferred from homology"/>
<evidence type="ECO:0000313" key="10">
    <source>
        <dbReference type="Proteomes" id="UP000298781"/>
    </source>
</evidence>
<dbReference type="InterPro" id="IPR006129">
    <property type="entry name" value="AdhesinB"/>
</dbReference>
<evidence type="ECO:0000256" key="2">
    <source>
        <dbReference type="ARBA" id="ARBA00011028"/>
    </source>
</evidence>
<feature type="region of interest" description="Disordered" evidence="7">
    <location>
        <begin position="123"/>
        <end position="142"/>
    </location>
</feature>
<dbReference type="SUPFAM" id="SSF53807">
    <property type="entry name" value="Helical backbone' metal receptor"/>
    <property type="match status" value="1"/>
</dbReference>
<dbReference type="Pfam" id="PF01297">
    <property type="entry name" value="ZnuA"/>
    <property type="match status" value="1"/>
</dbReference>
<evidence type="ECO:0000256" key="4">
    <source>
        <dbReference type="ARBA" id="ARBA00022723"/>
    </source>
</evidence>